<sequence>MHLNALRTLYDIGLKEAMKSDVMVSIHIPKTYTLESLKEQIAHDHANTSTTVKQVLRRLNREFILWTHHIKRKA</sequence>
<accession>A0A6S6SBW3</accession>
<dbReference type="EMBL" id="CACVAU010000008">
    <property type="protein sequence ID" value="CAA6802534.1"/>
    <property type="molecule type" value="Genomic_DNA"/>
</dbReference>
<organism evidence="1">
    <name type="scientific">uncultured Sulfurovum sp</name>
    <dbReference type="NCBI Taxonomy" id="269237"/>
    <lineage>
        <taxon>Bacteria</taxon>
        <taxon>Pseudomonadati</taxon>
        <taxon>Campylobacterota</taxon>
        <taxon>Epsilonproteobacteria</taxon>
        <taxon>Campylobacterales</taxon>
        <taxon>Sulfurovaceae</taxon>
        <taxon>Sulfurovum</taxon>
        <taxon>environmental samples</taxon>
    </lineage>
</organism>
<protein>
    <submittedName>
        <fullName evidence="1">Uncharacterized protein</fullName>
    </submittedName>
</protein>
<evidence type="ECO:0000313" key="1">
    <source>
        <dbReference type="EMBL" id="CAA6802534.1"/>
    </source>
</evidence>
<name>A0A6S6SBW3_9BACT</name>
<dbReference type="AlphaFoldDB" id="A0A6S6SBW3"/>
<gene>
    <name evidence="1" type="ORF">HELGO_WM10691</name>
</gene>
<reference evidence="1" key="1">
    <citation type="submission" date="2020-01" db="EMBL/GenBank/DDBJ databases">
        <authorList>
            <person name="Meier V. D."/>
            <person name="Meier V D."/>
        </authorList>
    </citation>
    <scope>NUCLEOTIDE SEQUENCE</scope>
    <source>
        <strain evidence="1">HLG_WM_MAG_05</strain>
    </source>
</reference>
<proteinExistence type="predicted"/>